<feature type="binding site" evidence="8">
    <location>
        <position position="334"/>
    </location>
    <ligand>
        <name>Zn(2+)</name>
        <dbReference type="ChEBI" id="CHEBI:29105"/>
        <note>catalytic</note>
    </ligand>
</feature>
<dbReference type="FunFam" id="3.40.390.10:FF:000002">
    <property type="entry name" value="Disintegrin and metalloproteinase domain-containing protein 22"/>
    <property type="match status" value="1"/>
</dbReference>
<dbReference type="Ensembl" id="ENSCAFT00040046163.1">
    <property type="protein sequence ID" value="ENSCAFP00040040291.1"/>
    <property type="gene ID" value="ENSCAFG00040024708.1"/>
</dbReference>
<keyword evidence="8" id="KW-0479">Metal-binding</keyword>
<evidence type="ECO:0000256" key="10">
    <source>
        <dbReference type="SAM" id="Phobius"/>
    </source>
</evidence>
<dbReference type="InterPro" id="IPR024079">
    <property type="entry name" value="MetalloPept_cat_dom_sf"/>
</dbReference>
<dbReference type="PROSITE" id="PS50026">
    <property type="entry name" value="EGF_3"/>
    <property type="match status" value="1"/>
</dbReference>
<feature type="active site" evidence="8">
    <location>
        <position position="335"/>
    </location>
</feature>
<reference evidence="14" key="1">
    <citation type="submission" date="2018-10" db="EMBL/GenBank/DDBJ databases">
        <title>De novo assembly of a Great Dane genome.</title>
        <authorList>
            <person name="Kidd J.M."/>
            <person name="Pendleton A.L."/>
            <person name="Shen F."/>
            <person name="Emery S."/>
        </authorList>
    </citation>
    <scope>NUCLEOTIDE SEQUENCE [LARGE SCALE GENOMIC DNA]</scope>
    <source>
        <strain evidence="14">Great Dane</strain>
    </source>
</reference>
<dbReference type="InterPro" id="IPR001762">
    <property type="entry name" value="Disintegrin_dom"/>
</dbReference>
<name>A0A8C0TTF1_CANLF</name>
<evidence type="ECO:0000256" key="5">
    <source>
        <dbReference type="ARBA" id="ARBA00023157"/>
    </source>
</evidence>
<evidence type="ECO:0000256" key="6">
    <source>
        <dbReference type="PROSITE-ProRule" id="PRU00068"/>
    </source>
</evidence>
<keyword evidence="2 10" id="KW-0812">Transmembrane</keyword>
<keyword evidence="7" id="KW-0245">EGF-like domain</keyword>
<dbReference type="Pfam" id="PF08516">
    <property type="entry name" value="ADAM_CR"/>
    <property type="match status" value="1"/>
</dbReference>
<dbReference type="SMART" id="SM00050">
    <property type="entry name" value="DISIN"/>
    <property type="match status" value="1"/>
</dbReference>
<feature type="compositionally biased region" description="Low complexity" evidence="9">
    <location>
        <begin position="801"/>
        <end position="810"/>
    </location>
</feature>
<dbReference type="FunFam" id="4.10.70.10:FF:000001">
    <property type="entry name" value="Disintegrin and metalloproteinase domain-containing protein 22"/>
    <property type="match status" value="1"/>
</dbReference>
<dbReference type="SMART" id="SM00608">
    <property type="entry name" value="ACR"/>
    <property type="match status" value="1"/>
</dbReference>
<dbReference type="GO" id="GO:0016020">
    <property type="term" value="C:membrane"/>
    <property type="evidence" value="ECO:0007669"/>
    <property type="project" value="UniProtKB-SubCell"/>
</dbReference>
<feature type="domain" description="Peptidase M12B" evidence="13">
    <location>
        <begin position="199"/>
        <end position="400"/>
    </location>
</feature>
<dbReference type="Pfam" id="PF01421">
    <property type="entry name" value="Reprolysin"/>
    <property type="match status" value="1"/>
</dbReference>
<dbReference type="PROSITE" id="PS50214">
    <property type="entry name" value="DISINTEGRIN_2"/>
    <property type="match status" value="1"/>
</dbReference>
<dbReference type="PROSITE" id="PS01186">
    <property type="entry name" value="EGF_2"/>
    <property type="match status" value="1"/>
</dbReference>
<sequence>MRGFQISGGRPLTLDPSLCPGSGPVPRECELRPWGPRAHLHPALAEEQVSGGVAAPQAGPTPAPQHPHVLGMWLPGPASPPCPRQLLGETGGPKASQWLFFPGTWWARATLRPTGLPTAPRWWSRYKGRGFFRAGSTVHLIEPLEGGGEEVQHALYRAEHLLQKAGTCGVSNSSLEKALGPRVSAAFRPRNWPLARDTRYVELYVVVDSTEFQKLGSRAAVRSRVLEVVNHVDKLYQELDFRVFLVGLQIWNHRDEIHVSSNPDTTLENFLRWRVENLVGRHQHDNAQLITGVDFTGTTVGLAKVSAMCSRDSGAVNQDHSLGNPVGVASTMAHEMGHNLGMDHDDNIQGCYCPVPQEGGGCVMAASIGTEFPKMFSHCSRTDLEVFMEKPRTACLANAPDPDRLVGDPVCGNRFLERGEQCDCGPPQACQNPCCNATTCRLAAGAECAQGACCRECRVTPAGELCRPTKDACDLEEYCDGQQPACPEDVFQENGTPCPGGYCYNGVCPSLTQRCQDLWGTGSRVAIETCYAYRLSPGCKGSSLPDFSRVNKCGILYCEGGQKPLERSSCAMTFPTGTCQALVLEGGAQYEPVPEGTRCGEDRICWKGLCQQLQVYRSRNCSAQCNNHGVCNHKDECHCHPGWAPPYCTELLPQRHTGSRDLLVGVLMFVLLLALALLVAMLLYRKGWIPSCRRSAAPTTAKGLSNPLFHEGQGVPAKGGAPGPTIHPCQPARPMASTATPKQPHFAPSATLGSPAFTVPVYTRPPPQQPRPAPPAAPLPELKPKQVVKTTLPPPVPPVKPGAGAANPGASQGGGPPKVALKPRVQRR</sequence>
<feature type="disulfide bond" evidence="6">
    <location>
        <begin position="466"/>
        <end position="486"/>
    </location>
</feature>
<evidence type="ECO:0000256" key="3">
    <source>
        <dbReference type="ARBA" id="ARBA00022989"/>
    </source>
</evidence>
<evidence type="ECO:0000256" key="7">
    <source>
        <dbReference type="PROSITE-ProRule" id="PRU00076"/>
    </source>
</evidence>
<feature type="disulfide bond" evidence="7">
    <location>
        <begin position="639"/>
        <end position="648"/>
    </location>
</feature>
<feature type="domain" description="EGF-like" evidence="11">
    <location>
        <begin position="617"/>
        <end position="649"/>
    </location>
</feature>
<keyword evidence="4 10" id="KW-0472">Membrane</keyword>
<dbReference type="PANTHER" id="PTHR11905">
    <property type="entry name" value="ADAM A DISINTEGRIN AND METALLOPROTEASE DOMAIN"/>
    <property type="match status" value="1"/>
</dbReference>
<evidence type="ECO:0000259" key="13">
    <source>
        <dbReference type="PROSITE" id="PS50215"/>
    </source>
</evidence>
<evidence type="ECO:0000256" key="2">
    <source>
        <dbReference type="ARBA" id="ARBA00022692"/>
    </source>
</evidence>
<dbReference type="InterPro" id="IPR036436">
    <property type="entry name" value="Disintegrin_dom_sf"/>
</dbReference>
<dbReference type="AlphaFoldDB" id="A0A8C0TTF1"/>
<dbReference type="Proteomes" id="UP000694542">
    <property type="component" value="Chromosome 28"/>
</dbReference>
<evidence type="ECO:0000259" key="12">
    <source>
        <dbReference type="PROSITE" id="PS50214"/>
    </source>
</evidence>
<organism evidence="14 15">
    <name type="scientific">Canis lupus familiaris</name>
    <name type="common">Dog</name>
    <name type="synonym">Canis familiaris</name>
    <dbReference type="NCBI Taxonomy" id="9615"/>
    <lineage>
        <taxon>Eukaryota</taxon>
        <taxon>Metazoa</taxon>
        <taxon>Chordata</taxon>
        <taxon>Craniata</taxon>
        <taxon>Vertebrata</taxon>
        <taxon>Euteleostomi</taxon>
        <taxon>Mammalia</taxon>
        <taxon>Eutheria</taxon>
        <taxon>Laurasiatheria</taxon>
        <taxon>Carnivora</taxon>
        <taxon>Caniformia</taxon>
        <taxon>Canidae</taxon>
        <taxon>Canis</taxon>
    </lineage>
</organism>
<reference evidence="14" key="2">
    <citation type="submission" date="2025-08" db="UniProtKB">
        <authorList>
            <consortium name="Ensembl"/>
        </authorList>
    </citation>
    <scope>IDENTIFICATION</scope>
</reference>
<dbReference type="PRINTS" id="PR00289">
    <property type="entry name" value="DISINTEGRIN"/>
</dbReference>
<evidence type="ECO:0000256" key="4">
    <source>
        <dbReference type="ARBA" id="ARBA00023136"/>
    </source>
</evidence>
<proteinExistence type="predicted"/>
<dbReference type="InterPro" id="IPR034027">
    <property type="entry name" value="Reprolysin_adamalysin"/>
</dbReference>
<feature type="transmembrane region" description="Helical" evidence="10">
    <location>
        <begin position="662"/>
        <end position="684"/>
    </location>
</feature>
<dbReference type="InterPro" id="IPR006586">
    <property type="entry name" value="ADAM_Cys-rich"/>
</dbReference>
<evidence type="ECO:0000259" key="11">
    <source>
        <dbReference type="PROSITE" id="PS50026"/>
    </source>
</evidence>
<dbReference type="InterPro" id="IPR001590">
    <property type="entry name" value="Peptidase_M12B"/>
</dbReference>
<dbReference type="CDD" id="cd04269">
    <property type="entry name" value="ZnMc_adamalysin_II_like"/>
    <property type="match status" value="1"/>
</dbReference>
<feature type="disulfide bond" evidence="7">
    <location>
        <begin position="621"/>
        <end position="631"/>
    </location>
</feature>
<dbReference type="SUPFAM" id="SSF55486">
    <property type="entry name" value="Metalloproteases ('zincins'), catalytic domain"/>
    <property type="match status" value="1"/>
</dbReference>
<evidence type="ECO:0000256" key="9">
    <source>
        <dbReference type="SAM" id="MobiDB-lite"/>
    </source>
</evidence>
<feature type="domain" description="Disintegrin" evidence="12">
    <location>
        <begin position="408"/>
        <end position="494"/>
    </location>
</feature>
<dbReference type="PROSITE" id="PS00427">
    <property type="entry name" value="DISINTEGRIN_1"/>
    <property type="match status" value="1"/>
</dbReference>
<evidence type="ECO:0000313" key="15">
    <source>
        <dbReference type="Proteomes" id="UP000694542"/>
    </source>
</evidence>
<dbReference type="PANTHER" id="PTHR11905:SF20">
    <property type="entry name" value="DISINTEGRIN AND METALLOPROTEINASE DOMAIN-CONTAINING PROTEIN 8"/>
    <property type="match status" value="1"/>
</dbReference>
<feature type="region of interest" description="Disordered" evidence="9">
    <location>
        <begin position="1"/>
        <end position="20"/>
    </location>
</feature>
<dbReference type="InterPro" id="IPR000742">
    <property type="entry name" value="EGF"/>
</dbReference>
<evidence type="ECO:0000313" key="14">
    <source>
        <dbReference type="Ensembl" id="ENSCAFP00040040291.1"/>
    </source>
</evidence>
<comment type="subcellular location">
    <subcellularLocation>
        <location evidence="1">Membrane</location>
        <topology evidence="1">Single-pass membrane protein</topology>
    </subcellularLocation>
</comment>
<comment type="caution">
    <text evidence="7">Lacks conserved residue(s) required for the propagation of feature annotation.</text>
</comment>
<feature type="binding site" evidence="8">
    <location>
        <position position="344"/>
    </location>
    <ligand>
        <name>Zn(2+)</name>
        <dbReference type="ChEBI" id="CHEBI:29105"/>
        <note>catalytic</note>
    </ligand>
</feature>
<feature type="binding site" evidence="8">
    <location>
        <position position="338"/>
    </location>
    <ligand>
        <name>Zn(2+)</name>
        <dbReference type="ChEBI" id="CHEBI:29105"/>
        <note>catalytic</note>
    </ligand>
</feature>
<dbReference type="GO" id="GO:0046872">
    <property type="term" value="F:metal ion binding"/>
    <property type="evidence" value="ECO:0007669"/>
    <property type="project" value="UniProtKB-KW"/>
</dbReference>
<dbReference type="Gene3D" id="4.10.70.10">
    <property type="entry name" value="Disintegrin domain"/>
    <property type="match status" value="1"/>
</dbReference>
<accession>A0A8C0TTF1</accession>
<dbReference type="Gene3D" id="3.40.390.10">
    <property type="entry name" value="Collagenase (Catalytic Domain)"/>
    <property type="match status" value="1"/>
</dbReference>
<evidence type="ECO:0000256" key="1">
    <source>
        <dbReference type="ARBA" id="ARBA00004167"/>
    </source>
</evidence>
<dbReference type="PROSITE" id="PS50215">
    <property type="entry name" value="ADAM_MEPRO"/>
    <property type="match status" value="1"/>
</dbReference>
<keyword evidence="3 10" id="KW-1133">Transmembrane helix</keyword>
<evidence type="ECO:0000256" key="8">
    <source>
        <dbReference type="PROSITE-ProRule" id="PRU00276"/>
    </source>
</evidence>
<dbReference type="GO" id="GO:0004222">
    <property type="term" value="F:metalloendopeptidase activity"/>
    <property type="evidence" value="ECO:0007669"/>
    <property type="project" value="InterPro"/>
</dbReference>
<keyword evidence="8" id="KW-0862">Zinc</keyword>
<keyword evidence="5 7" id="KW-1015">Disulfide bond</keyword>
<gene>
    <name evidence="14" type="primary">ADAM8</name>
</gene>
<feature type="region of interest" description="Disordered" evidence="9">
    <location>
        <begin position="49"/>
        <end position="70"/>
    </location>
</feature>
<dbReference type="GO" id="GO:0006508">
    <property type="term" value="P:proteolysis"/>
    <property type="evidence" value="ECO:0007669"/>
    <property type="project" value="InterPro"/>
</dbReference>
<dbReference type="SUPFAM" id="SSF57552">
    <property type="entry name" value="Blood coagulation inhibitor (disintegrin)"/>
    <property type="match status" value="1"/>
</dbReference>
<dbReference type="InterPro" id="IPR018358">
    <property type="entry name" value="Disintegrin_CS"/>
</dbReference>
<protein>
    <submittedName>
        <fullName evidence="14">ADAM metallopeptidase domain 8</fullName>
    </submittedName>
</protein>
<feature type="region of interest" description="Disordered" evidence="9">
    <location>
        <begin position="703"/>
        <end position="828"/>
    </location>
</feature>
<feature type="compositionally biased region" description="Pro residues" evidence="9">
    <location>
        <begin position="763"/>
        <end position="778"/>
    </location>
</feature>
<dbReference type="Pfam" id="PF00200">
    <property type="entry name" value="Disintegrin"/>
    <property type="match status" value="1"/>
</dbReference>